<sequence length="159" mass="16201">MRCTAFITVAAFSSAVFAAASPQDDVASILEALRTNNPADADAAAAAMKVKLRRQDNLDSILAALEANNPDDAAAAKQAASSGDSPGTPVTKRQNGFVAIETNTPKHAAAAKRGAPSSVATAVPFSRRQDDVASILAALAQNNPGDAQAAQSLGKRWSA</sequence>
<feature type="chain" id="PRO_5045595368" evidence="2">
    <location>
        <begin position="19"/>
        <end position="159"/>
    </location>
</feature>
<organism evidence="3 4">
    <name type="scientific">Alternaria dauci</name>
    <dbReference type="NCBI Taxonomy" id="48095"/>
    <lineage>
        <taxon>Eukaryota</taxon>
        <taxon>Fungi</taxon>
        <taxon>Dikarya</taxon>
        <taxon>Ascomycota</taxon>
        <taxon>Pezizomycotina</taxon>
        <taxon>Dothideomycetes</taxon>
        <taxon>Pleosporomycetidae</taxon>
        <taxon>Pleosporales</taxon>
        <taxon>Pleosporineae</taxon>
        <taxon>Pleosporaceae</taxon>
        <taxon>Alternaria</taxon>
        <taxon>Alternaria sect. Porri</taxon>
    </lineage>
</organism>
<dbReference type="GeneID" id="96086279"/>
<dbReference type="EMBL" id="JBHGVX010000005">
    <property type="protein sequence ID" value="KAL1795733.1"/>
    <property type="molecule type" value="Genomic_DNA"/>
</dbReference>
<comment type="caution">
    <text evidence="3">The sequence shown here is derived from an EMBL/GenBank/DDBJ whole genome shotgun (WGS) entry which is preliminary data.</text>
</comment>
<dbReference type="RefSeq" id="XP_069306317.1">
    <property type="nucleotide sequence ID" value="XM_069452117.1"/>
</dbReference>
<evidence type="ECO:0000256" key="1">
    <source>
        <dbReference type="SAM" id="MobiDB-lite"/>
    </source>
</evidence>
<proteinExistence type="predicted"/>
<gene>
    <name evidence="3" type="ORF">ACET3X_005957</name>
</gene>
<evidence type="ECO:0000313" key="3">
    <source>
        <dbReference type="EMBL" id="KAL1795733.1"/>
    </source>
</evidence>
<keyword evidence="4" id="KW-1185">Reference proteome</keyword>
<reference evidence="3 4" key="1">
    <citation type="submission" date="2024-09" db="EMBL/GenBank/DDBJ databases">
        <title>T2T genomes of carrot and Alternaria dauci and their utility for understanding host-pathogen interaction during carrot leaf blight disease.</title>
        <authorList>
            <person name="Liu W."/>
            <person name="Xu S."/>
            <person name="Ou C."/>
            <person name="Liu X."/>
            <person name="Zhuang F."/>
            <person name="Deng X.W."/>
        </authorList>
    </citation>
    <scope>NUCLEOTIDE SEQUENCE [LARGE SCALE GENOMIC DNA]</scope>
    <source>
        <strain evidence="3 4">A2016</strain>
    </source>
</reference>
<feature type="signal peptide" evidence="2">
    <location>
        <begin position="1"/>
        <end position="18"/>
    </location>
</feature>
<name>A0ABR3UI88_9PLEO</name>
<protein>
    <submittedName>
        <fullName evidence="3">Uncharacterized protein</fullName>
    </submittedName>
</protein>
<accession>A0ABR3UI88</accession>
<evidence type="ECO:0000256" key="2">
    <source>
        <dbReference type="SAM" id="SignalP"/>
    </source>
</evidence>
<keyword evidence="2" id="KW-0732">Signal</keyword>
<dbReference type="Proteomes" id="UP001578633">
    <property type="component" value="Chromosome 5"/>
</dbReference>
<feature type="region of interest" description="Disordered" evidence="1">
    <location>
        <begin position="72"/>
        <end position="94"/>
    </location>
</feature>
<evidence type="ECO:0000313" key="4">
    <source>
        <dbReference type="Proteomes" id="UP001578633"/>
    </source>
</evidence>